<dbReference type="Pfam" id="PF00620">
    <property type="entry name" value="RhoGAP"/>
    <property type="match status" value="1"/>
</dbReference>
<dbReference type="AlphaFoldDB" id="A0A8H3EVS3"/>
<dbReference type="OrthoDB" id="410651at2759"/>
<dbReference type="InterPro" id="IPR001251">
    <property type="entry name" value="CRAL-TRIO_dom"/>
</dbReference>
<evidence type="ECO:0000256" key="1">
    <source>
        <dbReference type="SAM" id="MobiDB-lite"/>
    </source>
</evidence>
<dbReference type="Pfam" id="PF13716">
    <property type="entry name" value="CRAL_TRIO_2"/>
    <property type="match status" value="1"/>
</dbReference>
<accession>A0A8H3EVS3</accession>
<dbReference type="EMBL" id="CAJPDR010000061">
    <property type="protein sequence ID" value="CAF9913287.1"/>
    <property type="molecule type" value="Genomic_DNA"/>
</dbReference>
<name>A0A8H3EVS3_9LECA</name>
<dbReference type="Proteomes" id="UP000664203">
    <property type="component" value="Unassembled WGS sequence"/>
</dbReference>
<feature type="region of interest" description="Disordered" evidence="1">
    <location>
        <begin position="1"/>
        <end position="22"/>
    </location>
</feature>
<feature type="compositionally biased region" description="Polar residues" evidence="1">
    <location>
        <begin position="1"/>
        <end position="15"/>
    </location>
</feature>
<protein>
    <recommendedName>
        <fullName evidence="2">Rho-GAP domain-containing protein</fullName>
    </recommendedName>
</protein>
<dbReference type="SUPFAM" id="SSF48350">
    <property type="entry name" value="GTPase activation domain, GAP"/>
    <property type="match status" value="1"/>
</dbReference>
<feature type="region of interest" description="Disordered" evidence="1">
    <location>
        <begin position="711"/>
        <end position="731"/>
    </location>
</feature>
<dbReference type="CDD" id="cd00159">
    <property type="entry name" value="RhoGAP"/>
    <property type="match status" value="1"/>
</dbReference>
<comment type="caution">
    <text evidence="3">The sequence shown here is derived from an EMBL/GenBank/DDBJ whole genome shotgun (WGS) entry which is preliminary data.</text>
</comment>
<dbReference type="PANTHER" id="PTHR45808">
    <property type="entry name" value="RHO GTPASE-ACTIVATING PROTEIN 68F"/>
    <property type="match status" value="1"/>
</dbReference>
<dbReference type="InterPro" id="IPR036865">
    <property type="entry name" value="CRAL-TRIO_dom_sf"/>
</dbReference>
<evidence type="ECO:0000313" key="4">
    <source>
        <dbReference type="Proteomes" id="UP000664203"/>
    </source>
</evidence>
<feature type="region of interest" description="Disordered" evidence="1">
    <location>
        <begin position="872"/>
        <end position="901"/>
    </location>
</feature>
<feature type="region of interest" description="Disordered" evidence="1">
    <location>
        <begin position="770"/>
        <end position="814"/>
    </location>
</feature>
<feature type="compositionally biased region" description="Polar residues" evidence="1">
    <location>
        <begin position="775"/>
        <end position="807"/>
    </location>
</feature>
<dbReference type="GO" id="GO:0007264">
    <property type="term" value="P:small GTPase-mediated signal transduction"/>
    <property type="evidence" value="ECO:0007669"/>
    <property type="project" value="TreeGrafter"/>
</dbReference>
<evidence type="ECO:0000259" key="2">
    <source>
        <dbReference type="PROSITE" id="PS50238"/>
    </source>
</evidence>
<dbReference type="PANTHER" id="PTHR45808:SF2">
    <property type="entry name" value="RHO GTPASE-ACTIVATING PROTEIN 68F"/>
    <property type="match status" value="1"/>
</dbReference>
<dbReference type="CDD" id="cd00170">
    <property type="entry name" value="SEC14"/>
    <property type="match status" value="1"/>
</dbReference>
<dbReference type="GO" id="GO:0005096">
    <property type="term" value="F:GTPase activator activity"/>
    <property type="evidence" value="ECO:0007669"/>
    <property type="project" value="TreeGrafter"/>
</dbReference>
<feature type="compositionally biased region" description="Acidic residues" evidence="1">
    <location>
        <begin position="712"/>
        <end position="721"/>
    </location>
</feature>
<dbReference type="Gene3D" id="1.10.555.10">
    <property type="entry name" value="Rho GTPase activation protein"/>
    <property type="match status" value="1"/>
</dbReference>
<dbReference type="SUPFAM" id="SSF52087">
    <property type="entry name" value="CRAL/TRIO domain"/>
    <property type="match status" value="1"/>
</dbReference>
<feature type="domain" description="Rho-GAP" evidence="2">
    <location>
        <begin position="445"/>
        <end position="665"/>
    </location>
</feature>
<gene>
    <name evidence="3" type="ORF">ALECFALPRED_008740</name>
</gene>
<dbReference type="Gene3D" id="3.40.525.10">
    <property type="entry name" value="CRAL-TRIO lipid binding domain"/>
    <property type="match status" value="1"/>
</dbReference>
<evidence type="ECO:0000313" key="3">
    <source>
        <dbReference type="EMBL" id="CAF9913287.1"/>
    </source>
</evidence>
<dbReference type="PROSITE" id="PS50238">
    <property type="entry name" value="RHOGAP"/>
    <property type="match status" value="1"/>
</dbReference>
<dbReference type="InterPro" id="IPR000198">
    <property type="entry name" value="RhoGAP_dom"/>
</dbReference>
<dbReference type="InterPro" id="IPR008936">
    <property type="entry name" value="Rho_GTPase_activation_prot"/>
</dbReference>
<sequence>MSSLSVKRQRANTNGEKAVPSNSRDDYQKIIATFDASTLRDLLLAAATQSSQVAAQVVARQNDIVDAEKTKVIDFDHFSKGVWHEMARGGGSSGSRQYRLGLEVSVTVEETIAKIKEQSPSHSSFGTKKSALVTLRKIAKTIVLSGNDTMGHEVINQLYQDGEPLDKAMHYVVDGMSEDERNEMRSDQEWVDKVKELVELGRNHDMYETLDQLLEKLGVEVGGDRIQNPEMDIGTVQRTTSVKQARKIPPASTSNDYSGLLAKLAARIIYPSPLPSQNDLPVFILNGAAFPDAKTTDYDALLPYVLSRLPDDEELIGGHGYEVVFFAGAGGSAATQTKKGKPNWQWFMQAYHILSRVKRKKLQKLYIVHDKSFIRVLIEFFASVVSPKFRKKIINVSTLSGLALQIPIEDLLIPPSAYLADRRKSAAIYAPYASGRRAFGVQNALPLSADGSVRLPRVLRETTNFIIMDDNIKAEGIFRVSARAQTVEILREAYDRGQKFVVWKEINTVLASSYYREGIGHVWVEELDQAEGYELHVAAVLIKLWYKELKEPIVPSSSYQGLEKYYGSPDVSLEVPQLSAMLSTDDEWSPIRSKTSRQILKMHLLPLLSRVATFQDWNQMTPENLAVCFAPSLLCGPDPIEDLKMSTIVRRILVAMIVHWESDLAPLFGTSFETFEDLLRLPEAAEDREDPLEEARMKYSDEAQSVGITLLDNDDSDEETETQPALPPRPRAATIISGIPDEPNLFDVGVISRTNPVNLGLSNAISPVRRKPSPFDNTPLNGMSHIDNSNLTETSPSDAGPLNSTSPVRRKPAPALLPLPRYSSIISDRPSLLQGIQYSNTVPIEGNDFEEEREMNDADSLPLYEEQVQIYNGLTRPPPSPLPVAEPSIQRKPLPKPATWG</sequence>
<dbReference type="SMART" id="SM00324">
    <property type="entry name" value="RhoGAP"/>
    <property type="match status" value="1"/>
</dbReference>
<keyword evidence="4" id="KW-1185">Reference proteome</keyword>
<dbReference type="GO" id="GO:0005737">
    <property type="term" value="C:cytoplasm"/>
    <property type="evidence" value="ECO:0007669"/>
    <property type="project" value="TreeGrafter"/>
</dbReference>
<organism evidence="3 4">
    <name type="scientific">Alectoria fallacina</name>
    <dbReference type="NCBI Taxonomy" id="1903189"/>
    <lineage>
        <taxon>Eukaryota</taxon>
        <taxon>Fungi</taxon>
        <taxon>Dikarya</taxon>
        <taxon>Ascomycota</taxon>
        <taxon>Pezizomycotina</taxon>
        <taxon>Lecanoromycetes</taxon>
        <taxon>OSLEUM clade</taxon>
        <taxon>Lecanoromycetidae</taxon>
        <taxon>Lecanorales</taxon>
        <taxon>Lecanorineae</taxon>
        <taxon>Parmeliaceae</taxon>
        <taxon>Alectoria</taxon>
    </lineage>
</organism>
<reference evidence="3" key="1">
    <citation type="submission" date="2021-03" db="EMBL/GenBank/DDBJ databases">
        <authorList>
            <person name="Tagirdzhanova G."/>
        </authorList>
    </citation>
    <scope>NUCLEOTIDE SEQUENCE</scope>
</reference>
<proteinExistence type="predicted"/>